<dbReference type="AlphaFoldDB" id="H9UJI6"/>
<dbReference type="PROSITE" id="PS51257">
    <property type="entry name" value="PROKAR_LIPOPROTEIN"/>
    <property type="match status" value="1"/>
</dbReference>
<reference evidence="2" key="1">
    <citation type="journal article" date="2013" name="Stand. Genomic Sci.">
        <title>Complete genome sequence of the halophilic bacterium Spirochaeta africana type strain (Z-7692(T)) from the alkaline Lake Magadi in the East African Rift.</title>
        <authorList>
            <person name="Liolos K."/>
            <person name="Abt B."/>
            <person name="Scheuner C."/>
            <person name="Teshima H."/>
            <person name="Held B."/>
            <person name="Lapidus A."/>
            <person name="Nolan M."/>
            <person name="Lucas S."/>
            <person name="Deshpande S."/>
            <person name="Cheng J.F."/>
            <person name="Tapia R."/>
            <person name="Goodwin L.A."/>
            <person name="Pitluck S."/>
            <person name="Pagani I."/>
            <person name="Ivanova N."/>
            <person name="Mavromatis K."/>
            <person name="Mikhailova N."/>
            <person name="Huntemann M."/>
            <person name="Pati A."/>
            <person name="Chen A."/>
            <person name="Palaniappan K."/>
            <person name="Land M."/>
            <person name="Rohde M."/>
            <person name="Tindall B.J."/>
            <person name="Detter J.C."/>
            <person name="Goker M."/>
            <person name="Bristow J."/>
            <person name="Eisen J.A."/>
            <person name="Markowitz V."/>
            <person name="Hugenholtz P."/>
            <person name="Woyke T."/>
            <person name="Klenk H.P."/>
            <person name="Kyrpides N.C."/>
        </authorList>
    </citation>
    <scope>NUCLEOTIDE SEQUENCE</scope>
    <source>
        <strain evidence="2">ATCC 700263 / DSM 8902 / Z-7692</strain>
    </source>
</reference>
<protein>
    <recommendedName>
        <fullName evidence="3">BNR/Asp-box repeat protein</fullName>
    </recommendedName>
</protein>
<dbReference type="KEGG" id="sfc:Spiaf_1621"/>
<gene>
    <name evidence="1" type="ordered locus">Spiaf_1621</name>
</gene>
<evidence type="ECO:0000313" key="2">
    <source>
        <dbReference type="Proteomes" id="UP000007383"/>
    </source>
</evidence>
<sequence length="373" mass="39491">MKRNFLKYLPLAAVVLLLAACGQDQQRGIFATIEETRAIDLDNAMPDRAKILSFSEIGSSHLLAAIGNQLMFRRTGLSQDWQEAPLPSGNDYALHAAVFGSGDSHVGGVFSSGSTRRFRYAEASEVTSSSSSGIWKTPGSFAGSPYAVFAAGNGLLLATETDSGKRVYHVGTDGSTAQLAVDDTASLARLVQVQLIDDDLYILTTSALYTADVAGGIDVATFTKNDDLSSSGTKGFTDLLVDGDDIYITTRAGFVLSSDDGTTWNTTNTYQRNDNDVPLLSIEKVSPASGDPTILVGTKGHGFAVLEGGQLVSPDSSAYTHRNFGGSELRTSTIQLLFQPAPQDGTTVVFGGSGGRGLWRGDLSGNEFTWGRE</sequence>
<evidence type="ECO:0000313" key="1">
    <source>
        <dbReference type="EMBL" id="AFG37679.1"/>
    </source>
</evidence>
<dbReference type="EMBL" id="CP003282">
    <property type="protein sequence ID" value="AFG37679.1"/>
    <property type="molecule type" value="Genomic_DNA"/>
</dbReference>
<dbReference type="SUPFAM" id="SSF110296">
    <property type="entry name" value="Oligoxyloglucan reducing end-specific cellobiohydrolase"/>
    <property type="match status" value="1"/>
</dbReference>
<dbReference type="STRING" id="889378.Spiaf_1621"/>
<keyword evidence="2" id="KW-1185">Reference proteome</keyword>
<name>H9UJI6_SPIAZ</name>
<organism evidence="1 2">
    <name type="scientific">Spirochaeta africana (strain ATCC 700263 / DSM 8902 / Z-7692)</name>
    <dbReference type="NCBI Taxonomy" id="889378"/>
    <lineage>
        <taxon>Bacteria</taxon>
        <taxon>Pseudomonadati</taxon>
        <taxon>Spirochaetota</taxon>
        <taxon>Spirochaetia</taxon>
        <taxon>Spirochaetales</taxon>
        <taxon>Spirochaetaceae</taxon>
        <taxon>Spirochaeta</taxon>
    </lineage>
</organism>
<proteinExistence type="predicted"/>
<dbReference type="HOGENOM" id="CLU_741674_0_0_12"/>
<evidence type="ECO:0008006" key="3">
    <source>
        <dbReference type="Google" id="ProtNLM"/>
    </source>
</evidence>
<dbReference type="Proteomes" id="UP000007383">
    <property type="component" value="Chromosome"/>
</dbReference>
<dbReference type="PATRIC" id="fig|889378.3.peg.1608"/>
<accession>H9UJI6</accession>
<dbReference type="RefSeq" id="WP_014455662.1">
    <property type="nucleotide sequence ID" value="NC_017098.1"/>
</dbReference>